<keyword evidence="1" id="KW-0812">Transmembrane</keyword>
<reference evidence="2" key="1">
    <citation type="submission" date="2020-05" db="UniProtKB">
        <authorList>
            <consortium name="EnsemblMetazoa"/>
        </authorList>
    </citation>
    <scope>IDENTIFICATION</scope>
    <source>
        <strain evidence="2">SANGQUA</strain>
    </source>
</reference>
<feature type="transmembrane region" description="Helical" evidence="1">
    <location>
        <begin position="20"/>
        <end position="38"/>
    </location>
</feature>
<dbReference type="VEuPathDB" id="VectorBase:AQUA015295"/>
<dbReference type="Proteomes" id="UP000076407">
    <property type="component" value="Unassembled WGS sequence"/>
</dbReference>
<feature type="transmembrane region" description="Helical" evidence="1">
    <location>
        <begin position="50"/>
        <end position="66"/>
    </location>
</feature>
<name>A0A182XU14_ANOQN</name>
<keyword evidence="1" id="KW-1133">Transmembrane helix</keyword>
<protein>
    <submittedName>
        <fullName evidence="2">Uncharacterized protein</fullName>
    </submittedName>
</protein>
<keyword evidence="1" id="KW-0472">Membrane</keyword>
<organism evidence="2 3">
    <name type="scientific">Anopheles quadriannulatus</name>
    <name type="common">Mosquito</name>
    <dbReference type="NCBI Taxonomy" id="34691"/>
    <lineage>
        <taxon>Eukaryota</taxon>
        <taxon>Metazoa</taxon>
        <taxon>Ecdysozoa</taxon>
        <taxon>Arthropoda</taxon>
        <taxon>Hexapoda</taxon>
        <taxon>Insecta</taxon>
        <taxon>Pterygota</taxon>
        <taxon>Neoptera</taxon>
        <taxon>Endopterygota</taxon>
        <taxon>Diptera</taxon>
        <taxon>Nematocera</taxon>
        <taxon>Culicoidea</taxon>
        <taxon>Culicidae</taxon>
        <taxon>Anophelinae</taxon>
        <taxon>Anopheles</taxon>
    </lineage>
</organism>
<dbReference type="AlphaFoldDB" id="A0A182XU14"/>
<dbReference type="EnsemblMetazoa" id="AQUA015295-RA">
    <property type="protein sequence ID" value="AQUA015295-PA"/>
    <property type="gene ID" value="AQUA015295"/>
</dbReference>
<keyword evidence="3" id="KW-1185">Reference proteome</keyword>
<proteinExistence type="predicted"/>
<evidence type="ECO:0000313" key="3">
    <source>
        <dbReference type="Proteomes" id="UP000076407"/>
    </source>
</evidence>
<accession>A0A182XU14</accession>
<evidence type="ECO:0000313" key="2">
    <source>
        <dbReference type="EnsemblMetazoa" id="AQUA015295-PA"/>
    </source>
</evidence>
<evidence type="ECO:0000256" key="1">
    <source>
        <dbReference type="SAM" id="Phobius"/>
    </source>
</evidence>
<sequence length="67" mass="7217">MSRVLKKPASVLHSRIVTVSRLTVTSVINTWLVVCAFGSQRRGGAARGDSVSVLTCLLILLLLLLLL</sequence>